<evidence type="ECO:0000256" key="1">
    <source>
        <dbReference type="SAM" id="Phobius"/>
    </source>
</evidence>
<keyword evidence="1" id="KW-1133">Transmembrane helix</keyword>
<dbReference type="AlphaFoldDB" id="A0A2M8VZR6"/>
<keyword evidence="1" id="KW-0812">Transmembrane</keyword>
<evidence type="ECO:0000313" key="2">
    <source>
        <dbReference type="EMBL" id="PJI83357.1"/>
    </source>
</evidence>
<gene>
    <name evidence="2" type="ORF">B0G85_0754</name>
</gene>
<protein>
    <recommendedName>
        <fullName evidence="4">Mercuric transport protein MerT</fullName>
    </recommendedName>
</protein>
<dbReference type="OrthoDB" id="8908498at2"/>
<evidence type="ECO:0008006" key="4">
    <source>
        <dbReference type="Google" id="ProtNLM"/>
    </source>
</evidence>
<reference evidence="2 3" key="1">
    <citation type="submission" date="2017-11" db="EMBL/GenBank/DDBJ databases">
        <title>Genomic Encyclopedia of Type Strains, Phase III (KMG-III): the genomes of soil and plant-associated and newly described type strains.</title>
        <authorList>
            <person name="Whitman W."/>
        </authorList>
    </citation>
    <scope>NUCLEOTIDE SEQUENCE [LARGE SCALE GENOMIC DNA]</scope>
    <source>
        <strain evidence="2 3">UB-Domo-W1</strain>
    </source>
</reference>
<accession>A0A2M8VZR6</accession>
<feature type="transmembrane region" description="Helical" evidence="1">
    <location>
        <begin position="97"/>
        <end position="120"/>
    </location>
</feature>
<dbReference type="RefSeq" id="WP_100379067.1">
    <property type="nucleotide sequence ID" value="NZ_CBCSBW010000001.1"/>
</dbReference>
<feature type="transmembrane region" description="Helical" evidence="1">
    <location>
        <begin position="56"/>
        <end position="76"/>
    </location>
</feature>
<dbReference type="Proteomes" id="UP000229366">
    <property type="component" value="Unassembled WGS sequence"/>
</dbReference>
<keyword evidence="3" id="KW-1185">Reference proteome</keyword>
<keyword evidence="1" id="KW-0472">Membrane</keyword>
<sequence length="121" mass="13167">MNKRYFANLITLLSSSSTLICCALPALLVSIGAGATLSAAVTIFPKIVWVSENKELIFGFSGAMLFISGIVQYRSRNMACPIDQREACRSTRAASKWIYLLSLGLYLVGGFFAFIAPIIFS</sequence>
<evidence type="ECO:0000313" key="3">
    <source>
        <dbReference type="Proteomes" id="UP000229366"/>
    </source>
</evidence>
<dbReference type="EMBL" id="PGTX01000001">
    <property type="protein sequence ID" value="PJI83357.1"/>
    <property type="molecule type" value="Genomic_DNA"/>
</dbReference>
<organism evidence="2 3">
    <name type="scientific">Polynucleobacter brandtiae</name>
    <dbReference type="NCBI Taxonomy" id="1938816"/>
    <lineage>
        <taxon>Bacteria</taxon>
        <taxon>Pseudomonadati</taxon>
        <taxon>Pseudomonadota</taxon>
        <taxon>Betaproteobacteria</taxon>
        <taxon>Burkholderiales</taxon>
        <taxon>Burkholderiaceae</taxon>
        <taxon>Polynucleobacter</taxon>
    </lineage>
</organism>
<name>A0A2M8VZR6_9BURK</name>
<proteinExistence type="predicted"/>
<comment type="caution">
    <text evidence="2">The sequence shown here is derived from an EMBL/GenBank/DDBJ whole genome shotgun (WGS) entry which is preliminary data.</text>
</comment>